<name>A0ABP6YW79_9ACTN</name>
<gene>
    <name evidence="5" type="ORF">GCM10022223_02280</name>
</gene>
<keyword evidence="2" id="KW-0964">Secreted</keyword>
<dbReference type="InterPro" id="IPR011049">
    <property type="entry name" value="Serralysin-like_metalloprot_C"/>
</dbReference>
<dbReference type="InterPro" id="IPR050557">
    <property type="entry name" value="RTX_toxin/Mannuronan_C5-epim"/>
</dbReference>
<proteinExistence type="predicted"/>
<evidence type="ECO:0000313" key="5">
    <source>
        <dbReference type="EMBL" id="GAA3591281.1"/>
    </source>
</evidence>
<comment type="subcellular location">
    <subcellularLocation>
        <location evidence="1">Secreted</location>
    </subcellularLocation>
</comment>
<accession>A0ABP6YW79</accession>
<dbReference type="SUPFAM" id="SSF51120">
    <property type="entry name" value="beta-Roll"/>
    <property type="match status" value="2"/>
</dbReference>
<evidence type="ECO:0000256" key="1">
    <source>
        <dbReference type="ARBA" id="ARBA00004613"/>
    </source>
</evidence>
<dbReference type="InterPro" id="IPR001343">
    <property type="entry name" value="Hemolysn_Ca-bd"/>
</dbReference>
<dbReference type="Proteomes" id="UP001501074">
    <property type="component" value="Unassembled WGS sequence"/>
</dbReference>
<reference evidence="6" key="1">
    <citation type="journal article" date="2019" name="Int. J. Syst. Evol. Microbiol.">
        <title>The Global Catalogue of Microorganisms (GCM) 10K type strain sequencing project: providing services to taxonomists for standard genome sequencing and annotation.</title>
        <authorList>
            <consortium name="The Broad Institute Genomics Platform"/>
            <consortium name="The Broad Institute Genome Sequencing Center for Infectious Disease"/>
            <person name="Wu L."/>
            <person name="Ma J."/>
        </authorList>
    </citation>
    <scope>NUCLEOTIDE SEQUENCE [LARGE SCALE GENOMIC DNA]</scope>
    <source>
        <strain evidence="6">JCM 16902</strain>
    </source>
</reference>
<evidence type="ECO:0008006" key="7">
    <source>
        <dbReference type="Google" id="ProtNLM"/>
    </source>
</evidence>
<feature type="chain" id="PRO_5047043482" description="Calcium-binding protein" evidence="4">
    <location>
        <begin position="28"/>
        <end position="291"/>
    </location>
</feature>
<organism evidence="5 6">
    <name type="scientific">Kineosporia mesophila</name>
    <dbReference type="NCBI Taxonomy" id="566012"/>
    <lineage>
        <taxon>Bacteria</taxon>
        <taxon>Bacillati</taxon>
        <taxon>Actinomycetota</taxon>
        <taxon>Actinomycetes</taxon>
        <taxon>Kineosporiales</taxon>
        <taxon>Kineosporiaceae</taxon>
        <taxon>Kineosporia</taxon>
    </lineage>
</organism>
<dbReference type="RefSeq" id="WP_345718541.1">
    <property type="nucleotide sequence ID" value="NZ_BAAAZO010000001.1"/>
</dbReference>
<dbReference type="PANTHER" id="PTHR38340">
    <property type="entry name" value="S-LAYER PROTEIN"/>
    <property type="match status" value="1"/>
</dbReference>
<keyword evidence="4" id="KW-0732">Signal</keyword>
<protein>
    <recommendedName>
        <fullName evidence="7">Calcium-binding protein</fullName>
    </recommendedName>
</protein>
<comment type="caution">
    <text evidence="5">The sequence shown here is derived from an EMBL/GenBank/DDBJ whole genome shotgun (WGS) entry which is preliminary data.</text>
</comment>
<dbReference type="PANTHER" id="PTHR38340:SF1">
    <property type="entry name" value="S-LAYER PROTEIN"/>
    <property type="match status" value="1"/>
</dbReference>
<dbReference type="Gene3D" id="2.150.10.10">
    <property type="entry name" value="Serralysin-like metalloprotease, C-terminal"/>
    <property type="match status" value="1"/>
</dbReference>
<evidence type="ECO:0000256" key="4">
    <source>
        <dbReference type="SAM" id="SignalP"/>
    </source>
</evidence>
<evidence type="ECO:0000256" key="2">
    <source>
        <dbReference type="ARBA" id="ARBA00022525"/>
    </source>
</evidence>
<evidence type="ECO:0000256" key="3">
    <source>
        <dbReference type="SAM" id="MobiDB-lite"/>
    </source>
</evidence>
<dbReference type="InterPro" id="IPR018511">
    <property type="entry name" value="Hemolysin-typ_Ca-bd_CS"/>
</dbReference>
<evidence type="ECO:0000313" key="6">
    <source>
        <dbReference type="Proteomes" id="UP001501074"/>
    </source>
</evidence>
<dbReference type="PRINTS" id="PR00313">
    <property type="entry name" value="CABNDNGRPT"/>
</dbReference>
<keyword evidence="6" id="KW-1185">Reference proteome</keyword>
<feature type="region of interest" description="Disordered" evidence="3">
    <location>
        <begin position="268"/>
        <end position="291"/>
    </location>
</feature>
<sequence>MVLPRFRSITLLLGLAPLLLAAPAAQAADGRAQAYVLADPQGHYWQFLYFAAPGANELTVAVQAADDHSSFTYTMDDSSEIEAGDRCTHPKPQDLTLVTCVVENYVDPEIDASPYLLLSLDEGDDSVTFWNTEAAAGMSNNVDLGQGNDHYGLGQSTTWDNAKVQGQAGDDDIRLGASGWGNGGEGDDIITTFVGPVAAYGGPGDDRLTGGPLNDRLDGGTGADTVQGNDGNDHITGAQGNDTLYGGKGDDLMYGNSGDDVIYGNSGNDTISGGPGTDTISGGPGTNTITD</sequence>
<dbReference type="Pfam" id="PF00353">
    <property type="entry name" value="HemolysinCabind"/>
    <property type="match status" value="2"/>
</dbReference>
<dbReference type="EMBL" id="BAAAZO010000001">
    <property type="protein sequence ID" value="GAA3591281.1"/>
    <property type="molecule type" value="Genomic_DNA"/>
</dbReference>
<feature type="signal peptide" evidence="4">
    <location>
        <begin position="1"/>
        <end position="27"/>
    </location>
</feature>
<dbReference type="PROSITE" id="PS00330">
    <property type="entry name" value="HEMOLYSIN_CALCIUM"/>
    <property type="match status" value="2"/>
</dbReference>